<protein>
    <submittedName>
        <fullName evidence="1">Uncharacterized protein</fullName>
    </submittedName>
</protein>
<evidence type="ECO:0000313" key="1">
    <source>
        <dbReference type="EMBL" id="KAH9501471.1"/>
    </source>
</evidence>
<gene>
    <name evidence="1" type="ORF">DERF_012316</name>
</gene>
<reference evidence="1" key="2">
    <citation type="journal article" date="2022" name="Res Sq">
        <title>Comparative Genomics Reveals Insights into the Divergent Evolution of Astigmatic Mites and Household Pest Adaptations.</title>
        <authorList>
            <person name="Xiong Q."/>
            <person name="Wan A.T.-Y."/>
            <person name="Liu X.-Y."/>
            <person name="Fung C.S.-H."/>
            <person name="Xiao X."/>
            <person name="Malainual N."/>
            <person name="Hou J."/>
            <person name="Wang L."/>
            <person name="Wang M."/>
            <person name="Yang K."/>
            <person name="Cui Y."/>
            <person name="Leung E."/>
            <person name="Nong W."/>
            <person name="Shin S.-K."/>
            <person name="Au S."/>
            <person name="Jeong K.Y."/>
            <person name="Chew F.T."/>
            <person name="Hui J."/>
            <person name="Leung T.F."/>
            <person name="Tungtrongchitr A."/>
            <person name="Zhong N."/>
            <person name="Liu Z."/>
            <person name="Tsui S."/>
        </authorList>
    </citation>
    <scope>NUCLEOTIDE SEQUENCE</scope>
    <source>
        <strain evidence="1">Derf</strain>
        <tissue evidence="1">Whole organism</tissue>
    </source>
</reference>
<comment type="caution">
    <text evidence="1">The sequence shown here is derived from an EMBL/GenBank/DDBJ whole genome shotgun (WGS) entry which is preliminary data.</text>
</comment>
<dbReference type="Proteomes" id="UP000790347">
    <property type="component" value="Unassembled WGS sequence"/>
</dbReference>
<evidence type="ECO:0000313" key="2">
    <source>
        <dbReference type="Proteomes" id="UP000790347"/>
    </source>
</evidence>
<dbReference type="EMBL" id="ASGP02000006">
    <property type="protein sequence ID" value="KAH9501471.1"/>
    <property type="molecule type" value="Genomic_DNA"/>
</dbReference>
<keyword evidence="2" id="KW-1185">Reference proteome</keyword>
<accession>A0A922HRX0</accession>
<name>A0A922HRX0_DERFA</name>
<reference evidence="1" key="1">
    <citation type="submission" date="2013-05" db="EMBL/GenBank/DDBJ databases">
        <authorList>
            <person name="Yim A.K.Y."/>
            <person name="Chan T.F."/>
            <person name="Ji K.M."/>
            <person name="Liu X.Y."/>
            <person name="Zhou J.W."/>
            <person name="Li R.Q."/>
            <person name="Yang K.Y."/>
            <person name="Li J."/>
            <person name="Li M."/>
            <person name="Law P.T.W."/>
            <person name="Wu Y.L."/>
            <person name="Cai Z.L."/>
            <person name="Qin H."/>
            <person name="Bao Y."/>
            <person name="Leung R.K.K."/>
            <person name="Ng P.K.S."/>
            <person name="Zou J."/>
            <person name="Zhong X.J."/>
            <person name="Ran P.X."/>
            <person name="Zhong N.S."/>
            <person name="Liu Z.G."/>
            <person name="Tsui S.K.W."/>
        </authorList>
    </citation>
    <scope>NUCLEOTIDE SEQUENCE</scope>
    <source>
        <strain evidence="1">Derf</strain>
        <tissue evidence="1">Whole organism</tissue>
    </source>
</reference>
<organism evidence="1 2">
    <name type="scientific">Dermatophagoides farinae</name>
    <name type="common">American house dust mite</name>
    <dbReference type="NCBI Taxonomy" id="6954"/>
    <lineage>
        <taxon>Eukaryota</taxon>
        <taxon>Metazoa</taxon>
        <taxon>Ecdysozoa</taxon>
        <taxon>Arthropoda</taxon>
        <taxon>Chelicerata</taxon>
        <taxon>Arachnida</taxon>
        <taxon>Acari</taxon>
        <taxon>Acariformes</taxon>
        <taxon>Sarcoptiformes</taxon>
        <taxon>Astigmata</taxon>
        <taxon>Psoroptidia</taxon>
        <taxon>Analgoidea</taxon>
        <taxon>Pyroglyphidae</taxon>
        <taxon>Dermatophagoidinae</taxon>
        <taxon>Dermatophagoides</taxon>
    </lineage>
</organism>
<dbReference type="AlphaFoldDB" id="A0A922HRX0"/>
<sequence length="192" mass="19905">MTVPYPYSVNLLKFSKRSFNDRVLPRRIFCLIVRNLSTVTGDDSNDDSFSHSEVVIDVTVTFVVAGASGTDSFIVTSVTGYCCTISSVVTLVAGDSLIVSSTITSATTASGSFSSIVTSFAGTSWTVSSNVTPVTGSSVTVSSIVTSVAGVSIIESLASTNCACSFSTSDSDWFFVSSAKVTVTVGTLLFNG</sequence>
<proteinExistence type="predicted"/>